<evidence type="ECO:0000313" key="2">
    <source>
        <dbReference type="Proteomes" id="UP001295444"/>
    </source>
</evidence>
<accession>A0AAD1SX30</accession>
<dbReference type="AlphaFoldDB" id="A0AAD1SX30"/>
<sequence>SPGQLPFRSGCRRLVVHGDAVLDNVAKFSIFGIWLHPPIKTLTVAIFCFPASPGQLPFRSGCRRLVVHGDAVLDNVAK</sequence>
<proteinExistence type="predicted"/>
<keyword evidence="2" id="KW-1185">Reference proteome</keyword>
<feature type="non-terminal residue" evidence="1">
    <location>
        <position position="78"/>
    </location>
</feature>
<evidence type="ECO:0000313" key="1">
    <source>
        <dbReference type="EMBL" id="CAH2313110.1"/>
    </source>
</evidence>
<organism evidence="1 2">
    <name type="scientific">Pelobates cultripes</name>
    <name type="common">Western spadefoot toad</name>
    <dbReference type="NCBI Taxonomy" id="61616"/>
    <lineage>
        <taxon>Eukaryota</taxon>
        <taxon>Metazoa</taxon>
        <taxon>Chordata</taxon>
        <taxon>Craniata</taxon>
        <taxon>Vertebrata</taxon>
        <taxon>Euteleostomi</taxon>
        <taxon>Amphibia</taxon>
        <taxon>Batrachia</taxon>
        <taxon>Anura</taxon>
        <taxon>Pelobatoidea</taxon>
        <taxon>Pelobatidae</taxon>
        <taxon>Pelobates</taxon>
    </lineage>
</organism>
<protein>
    <submittedName>
        <fullName evidence="1">Uncharacterized protein</fullName>
    </submittedName>
</protein>
<feature type="non-terminal residue" evidence="1">
    <location>
        <position position="1"/>
    </location>
</feature>
<gene>
    <name evidence="1" type="ORF">PECUL_23A001497</name>
</gene>
<name>A0AAD1SX30_PELCU</name>
<dbReference type="Proteomes" id="UP001295444">
    <property type="component" value="Chromosome 08"/>
</dbReference>
<reference evidence="1" key="1">
    <citation type="submission" date="2022-03" db="EMBL/GenBank/DDBJ databases">
        <authorList>
            <person name="Alioto T."/>
            <person name="Alioto T."/>
            <person name="Gomez Garrido J."/>
        </authorList>
    </citation>
    <scope>NUCLEOTIDE SEQUENCE</scope>
</reference>
<dbReference type="EMBL" id="OW240919">
    <property type="protein sequence ID" value="CAH2313110.1"/>
    <property type="molecule type" value="Genomic_DNA"/>
</dbReference>